<dbReference type="InterPro" id="IPR050140">
    <property type="entry name" value="SRY-related_HMG-box_TF-like"/>
</dbReference>
<dbReference type="GO" id="GO:0000978">
    <property type="term" value="F:RNA polymerase II cis-regulatory region sequence-specific DNA binding"/>
    <property type="evidence" value="ECO:0007669"/>
    <property type="project" value="TreeGrafter"/>
</dbReference>
<evidence type="ECO:0000313" key="7">
    <source>
        <dbReference type="EnsemblMetazoa" id="SMAR002160-PA"/>
    </source>
</evidence>
<dbReference type="STRING" id="126957.T1IMF7"/>
<dbReference type="CDD" id="cd22004">
    <property type="entry name" value="HMG-box_SOX"/>
    <property type="match status" value="1"/>
</dbReference>
<dbReference type="PROSITE" id="PS50118">
    <property type="entry name" value="HMG_BOX_2"/>
    <property type="match status" value="1"/>
</dbReference>
<evidence type="ECO:0000256" key="4">
    <source>
        <dbReference type="PROSITE-ProRule" id="PRU00267"/>
    </source>
</evidence>
<dbReference type="FunFam" id="1.10.30.10:FF:000002">
    <property type="entry name" value="transcription factor Sox-2"/>
    <property type="match status" value="1"/>
</dbReference>
<organism evidence="7 8">
    <name type="scientific">Strigamia maritima</name>
    <name type="common">European centipede</name>
    <name type="synonym">Geophilus maritimus</name>
    <dbReference type="NCBI Taxonomy" id="126957"/>
    <lineage>
        <taxon>Eukaryota</taxon>
        <taxon>Metazoa</taxon>
        <taxon>Ecdysozoa</taxon>
        <taxon>Arthropoda</taxon>
        <taxon>Myriapoda</taxon>
        <taxon>Chilopoda</taxon>
        <taxon>Pleurostigmophora</taxon>
        <taxon>Geophilomorpha</taxon>
        <taxon>Linotaeniidae</taxon>
        <taxon>Strigamia</taxon>
    </lineage>
</organism>
<proteinExistence type="predicted"/>
<dbReference type="InterPro" id="IPR036910">
    <property type="entry name" value="HMG_box_dom_sf"/>
</dbReference>
<evidence type="ECO:0000256" key="1">
    <source>
        <dbReference type="ARBA" id="ARBA00004123"/>
    </source>
</evidence>
<dbReference type="EMBL" id="JH431045">
    <property type="status" value="NOT_ANNOTATED_CDS"/>
    <property type="molecule type" value="Genomic_DNA"/>
</dbReference>
<dbReference type="Gene3D" id="1.10.30.10">
    <property type="entry name" value="High mobility group box domain"/>
    <property type="match status" value="1"/>
</dbReference>
<dbReference type="SMART" id="SM00398">
    <property type="entry name" value="HMG"/>
    <property type="match status" value="1"/>
</dbReference>
<dbReference type="Proteomes" id="UP000014500">
    <property type="component" value="Unassembled WGS sequence"/>
</dbReference>
<comment type="subcellular location">
    <subcellularLocation>
        <location evidence="1">Nucleus</location>
    </subcellularLocation>
</comment>
<dbReference type="GO" id="GO:0001228">
    <property type="term" value="F:DNA-binding transcription activator activity, RNA polymerase II-specific"/>
    <property type="evidence" value="ECO:0007669"/>
    <property type="project" value="TreeGrafter"/>
</dbReference>
<evidence type="ECO:0000256" key="5">
    <source>
        <dbReference type="SAM" id="MobiDB-lite"/>
    </source>
</evidence>
<name>T1IMF7_STRMM</name>
<dbReference type="SUPFAM" id="SSF47095">
    <property type="entry name" value="HMG-box"/>
    <property type="match status" value="1"/>
</dbReference>
<keyword evidence="2 4" id="KW-0238">DNA-binding</keyword>
<dbReference type="GO" id="GO:0030182">
    <property type="term" value="P:neuron differentiation"/>
    <property type="evidence" value="ECO:0007669"/>
    <property type="project" value="TreeGrafter"/>
</dbReference>
<protein>
    <recommendedName>
        <fullName evidence="6">HMG box domain-containing protein</fullName>
    </recommendedName>
</protein>
<accession>T1IMF7</accession>
<dbReference type="GO" id="GO:0005634">
    <property type="term" value="C:nucleus"/>
    <property type="evidence" value="ECO:0007669"/>
    <property type="project" value="UniProtKB-SubCell"/>
</dbReference>
<reference evidence="7" key="2">
    <citation type="submission" date="2015-02" db="UniProtKB">
        <authorList>
            <consortium name="EnsemblMetazoa"/>
        </authorList>
    </citation>
    <scope>IDENTIFICATION</scope>
</reference>
<feature type="region of interest" description="Disordered" evidence="5">
    <location>
        <begin position="71"/>
        <end position="91"/>
    </location>
</feature>
<evidence type="ECO:0000313" key="8">
    <source>
        <dbReference type="Proteomes" id="UP000014500"/>
    </source>
</evidence>
<dbReference type="Pfam" id="PF00505">
    <property type="entry name" value="HMG_box"/>
    <property type="match status" value="1"/>
</dbReference>
<dbReference type="InterPro" id="IPR009071">
    <property type="entry name" value="HMG_box_dom"/>
</dbReference>
<dbReference type="AlphaFoldDB" id="T1IMF7"/>
<sequence length="183" mass="21601">MVTPTKEGHVKRPMNAFMIWSQCQRRKIMHDNPKLHNSEISKMLGAEWHLLEQSEKQCYVDESKRIRDQHMLDHPDYKYRPKRKPKKNANNEFVAAPVPVTTCNSTIKPFEVPCVKRENMFSSGSAEMEMTGVRLPPPYRSPPEYDSAVPVVNWPPMPLLYTSDPQYYQPQMDYRMFNYYNQN</sequence>
<feature type="DNA-binding region" description="HMG box" evidence="4">
    <location>
        <begin position="10"/>
        <end position="78"/>
    </location>
</feature>
<dbReference type="EnsemblMetazoa" id="SMAR002160-RA">
    <property type="protein sequence ID" value="SMAR002160-PA"/>
    <property type="gene ID" value="SMAR002160"/>
</dbReference>
<dbReference type="GO" id="GO:0007420">
    <property type="term" value="P:brain development"/>
    <property type="evidence" value="ECO:0007669"/>
    <property type="project" value="TreeGrafter"/>
</dbReference>
<dbReference type="eggNOG" id="KOG0527">
    <property type="taxonomic scope" value="Eukaryota"/>
</dbReference>
<evidence type="ECO:0000259" key="6">
    <source>
        <dbReference type="PROSITE" id="PS50118"/>
    </source>
</evidence>
<keyword evidence="3 4" id="KW-0539">Nucleus</keyword>
<dbReference type="PANTHER" id="PTHR10270">
    <property type="entry name" value="SOX TRANSCRIPTION FACTOR"/>
    <property type="match status" value="1"/>
</dbReference>
<dbReference type="HOGENOM" id="CLU_1476968_0_0_1"/>
<dbReference type="GO" id="GO:0000122">
    <property type="term" value="P:negative regulation of transcription by RNA polymerase II"/>
    <property type="evidence" value="ECO:0007669"/>
    <property type="project" value="TreeGrafter"/>
</dbReference>
<feature type="domain" description="HMG box" evidence="6">
    <location>
        <begin position="10"/>
        <end position="78"/>
    </location>
</feature>
<reference evidence="8" key="1">
    <citation type="submission" date="2011-05" db="EMBL/GenBank/DDBJ databases">
        <authorList>
            <person name="Richards S.R."/>
            <person name="Qu J."/>
            <person name="Jiang H."/>
            <person name="Jhangiani S.N."/>
            <person name="Agravi P."/>
            <person name="Goodspeed R."/>
            <person name="Gross S."/>
            <person name="Mandapat C."/>
            <person name="Jackson L."/>
            <person name="Mathew T."/>
            <person name="Pu L."/>
            <person name="Thornton R."/>
            <person name="Saada N."/>
            <person name="Wilczek-Boney K.B."/>
            <person name="Lee S."/>
            <person name="Kovar C."/>
            <person name="Wu Y."/>
            <person name="Scherer S.E."/>
            <person name="Worley K.C."/>
            <person name="Muzny D.M."/>
            <person name="Gibbs R."/>
        </authorList>
    </citation>
    <scope>NUCLEOTIDE SEQUENCE</scope>
    <source>
        <strain evidence="8">Brora</strain>
    </source>
</reference>
<dbReference type="PhylomeDB" id="T1IMF7"/>
<keyword evidence="8" id="KW-1185">Reference proteome</keyword>
<evidence type="ECO:0000256" key="2">
    <source>
        <dbReference type="ARBA" id="ARBA00023125"/>
    </source>
</evidence>
<dbReference type="PANTHER" id="PTHR10270:SF323">
    <property type="entry name" value="TRANSCRIPTION FACTOR SOX-14-RELATED"/>
    <property type="match status" value="1"/>
</dbReference>
<evidence type="ECO:0000256" key="3">
    <source>
        <dbReference type="ARBA" id="ARBA00023242"/>
    </source>
</evidence>